<evidence type="ECO:0000313" key="6">
    <source>
        <dbReference type="EMBL" id="SDX99997.1"/>
    </source>
</evidence>
<evidence type="ECO:0000256" key="1">
    <source>
        <dbReference type="ARBA" id="ARBA00009437"/>
    </source>
</evidence>
<proteinExistence type="inferred from homology"/>
<evidence type="ECO:0000256" key="2">
    <source>
        <dbReference type="ARBA" id="ARBA00023015"/>
    </source>
</evidence>
<reference evidence="6 7" key="1">
    <citation type="submission" date="2016-10" db="EMBL/GenBank/DDBJ databases">
        <authorList>
            <person name="de Groot N.N."/>
        </authorList>
    </citation>
    <scope>NUCLEOTIDE SEQUENCE [LARGE SCALE GENOMIC DNA]</scope>
    <source>
        <strain evidence="6 7">DSM 19219</strain>
    </source>
</reference>
<dbReference type="CDD" id="cd05466">
    <property type="entry name" value="PBP2_LTTR_substrate"/>
    <property type="match status" value="1"/>
</dbReference>
<keyword evidence="3" id="KW-0238">DNA-binding</keyword>
<dbReference type="RefSeq" id="WP_092571677.1">
    <property type="nucleotide sequence ID" value="NZ_BMXH01000007.1"/>
</dbReference>
<keyword evidence="2" id="KW-0805">Transcription regulation</keyword>
<dbReference type="OrthoDB" id="9785745at2"/>
<comment type="similarity">
    <text evidence="1">Belongs to the LysR transcriptional regulatory family.</text>
</comment>
<dbReference type="Pfam" id="PF03466">
    <property type="entry name" value="LysR_substrate"/>
    <property type="match status" value="1"/>
</dbReference>
<dbReference type="SUPFAM" id="SSF53850">
    <property type="entry name" value="Periplasmic binding protein-like II"/>
    <property type="match status" value="1"/>
</dbReference>
<keyword evidence="7" id="KW-1185">Reference proteome</keyword>
<dbReference type="Gene3D" id="3.40.190.10">
    <property type="entry name" value="Periplasmic binding protein-like II"/>
    <property type="match status" value="2"/>
</dbReference>
<sequence length="290" mass="32105">MLDIKYYVLIDAIATHGTLQDAAAAIGLTQPAATHRVREMERRLGVSLFIREGRRLVLTSPGKRLLATAREVLPQLQTAEHEAWQLARRVEPALRMGIGPYDTFAHIIPSLYDQHDRDVDLVRLPMREMTAALLSRRVDIILMIDVPSQRGLTYESVFEAPLVAVLPPSHAYANASVIPPQVFDEGRHFTYSTSPEAGHEFEHFFQPAGIYPSHMIQIESVSLILELVAAGKGVSILSQWAAQDAHRAGKVAIRPLAADIAPIPWYLAYADEPHVAEVATPLASTLRALY</sequence>
<dbReference type="InterPro" id="IPR036390">
    <property type="entry name" value="WH_DNA-bd_sf"/>
</dbReference>
<dbReference type="Pfam" id="PF00126">
    <property type="entry name" value="HTH_1"/>
    <property type="match status" value="1"/>
</dbReference>
<evidence type="ECO:0000259" key="5">
    <source>
        <dbReference type="PROSITE" id="PS50931"/>
    </source>
</evidence>
<protein>
    <submittedName>
        <fullName evidence="6">LysR family transcriptional regulator, regulator for metE and metH</fullName>
    </submittedName>
</protein>
<dbReference type="GO" id="GO:0003700">
    <property type="term" value="F:DNA-binding transcription factor activity"/>
    <property type="evidence" value="ECO:0007669"/>
    <property type="project" value="InterPro"/>
</dbReference>
<dbReference type="PANTHER" id="PTHR30346">
    <property type="entry name" value="TRANSCRIPTIONAL DUAL REGULATOR HCAR-RELATED"/>
    <property type="match status" value="1"/>
</dbReference>
<dbReference type="PRINTS" id="PR00039">
    <property type="entry name" value="HTHLYSR"/>
</dbReference>
<dbReference type="STRING" id="574349.SAMN05443545_10950"/>
<evidence type="ECO:0000256" key="4">
    <source>
        <dbReference type="ARBA" id="ARBA00023163"/>
    </source>
</evidence>
<dbReference type="InterPro" id="IPR036388">
    <property type="entry name" value="WH-like_DNA-bd_sf"/>
</dbReference>
<dbReference type="PANTHER" id="PTHR30346:SF28">
    <property type="entry name" value="HTH-TYPE TRANSCRIPTIONAL REGULATOR CYNR"/>
    <property type="match status" value="1"/>
</dbReference>
<name>A0A1H3GAB4_9GAMM</name>
<dbReference type="PROSITE" id="PS50931">
    <property type="entry name" value="HTH_LYSR"/>
    <property type="match status" value="1"/>
</dbReference>
<organism evidence="6 7">
    <name type="scientific">Aidingimonas halophila</name>
    <dbReference type="NCBI Taxonomy" id="574349"/>
    <lineage>
        <taxon>Bacteria</taxon>
        <taxon>Pseudomonadati</taxon>
        <taxon>Pseudomonadota</taxon>
        <taxon>Gammaproteobacteria</taxon>
        <taxon>Oceanospirillales</taxon>
        <taxon>Halomonadaceae</taxon>
        <taxon>Aidingimonas</taxon>
    </lineage>
</organism>
<dbReference type="EMBL" id="FNNI01000009">
    <property type="protein sequence ID" value="SDX99997.1"/>
    <property type="molecule type" value="Genomic_DNA"/>
</dbReference>
<dbReference type="InterPro" id="IPR005119">
    <property type="entry name" value="LysR_subst-bd"/>
</dbReference>
<evidence type="ECO:0000256" key="3">
    <source>
        <dbReference type="ARBA" id="ARBA00023125"/>
    </source>
</evidence>
<dbReference type="AlphaFoldDB" id="A0A1H3GAB4"/>
<dbReference type="SUPFAM" id="SSF46785">
    <property type="entry name" value="Winged helix' DNA-binding domain"/>
    <property type="match status" value="1"/>
</dbReference>
<feature type="domain" description="HTH lysR-type" evidence="5">
    <location>
        <begin position="2"/>
        <end position="59"/>
    </location>
</feature>
<dbReference type="Gene3D" id="1.10.10.10">
    <property type="entry name" value="Winged helix-like DNA-binding domain superfamily/Winged helix DNA-binding domain"/>
    <property type="match status" value="1"/>
</dbReference>
<gene>
    <name evidence="6" type="ORF">SAMN05443545_10950</name>
</gene>
<accession>A0A1H3GAB4</accession>
<evidence type="ECO:0000313" key="7">
    <source>
        <dbReference type="Proteomes" id="UP000198500"/>
    </source>
</evidence>
<keyword evidence="4" id="KW-0804">Transcription</keyword>
<dbReference type="InterPro" id="IPR000847">
    <property type="entry name" value="LysR_HTH_N"/>
</dbReference>
<dbReference type="GO" id="GO:0032993">
    <property type="term" value="C:protein-DNA complex"/>
    <property type="evidence" value="ECO:0007669"/>
    <property type="project" value="TreeGrafter"/>
</dbReference>
<dbReference type="Proteomes" id="UP000198500">
    <property type="component" value="Unassembled WGS sequence"/>
</dbReference>
<dbReference type="GO" id="GO:0003677">
    <property type="term" value="F:DNA binding"/>
    <property type="evidence" value="ECO:0007669"/>
    <property type="project" value="UniProtKB-KW"/>
</dbReference>